<reference evidence="2" key="2">
    <citation type="submission" date="2015-01" db="EMBL/GenBank/DDBJ databases">
        <title>Evolutionary Origins and Diversification of the Mycorrhizal Mutualists.</title>
        <authorList>
            <consortium name="DOE Joint Genome Institute"/>
            <consortium name="Mycorrhizal Genomics Consortium"/>
            <person name="Kohler A."/>
            <person name="Kuo A."/>
            <person name="Nagy L.G."/>
            <person name="Floudas D."/>
            <person name="Copeland A."/>
            <person name="Barry K.W."/>
            <person name="Cichocki N."/>
            <person name="Veneault-Fourrey C."/>
            <person name="LaButti K."/>
            <person name="Lindquist E.A."/>
            <person name="Lipzen A."/>
            <person name="Lundell T."/>
            <person name="Morin E."/>
            <person name="Murat C."/>
            <person name="Riley R."/>
            <person name="Ohm R."/>
            <person name="Sun H."/>
            <person name="Tunlid A."/>
            <person name="Henrissat B."/>
            <person name="Grigoriev I.V."/>
            <person name="Hibbett D.S."/>
            <person name="Martin F."/>
        </authorList>
    </citation>
    <scope>NUCLEOTIDE SEQUENCE [LARGE SCALE GENOMIC DNA]</scope>
    <source>
        <strain evidence="2">Marx 270</strain>
    </source>
</reference>
<evidence type="ECO:0000313" key="1">
    <source>
        <dbReference type="EMBL" id="KIO12159.1"/>
    </source>
</evidence>
<dbReference type="EMBL" id="KN831948">
    <property type="protein sequence ID" value="KIO12159.1"/>
    <property type="molecule type" value="Genomic_DNA"/>
</dbReference>
<gene>
    <name evidence="1" type="ORF">M404DRAFT_962596</name>
</gene>
<keyword evidence="2" id="KW-1185">Reference proteome</keyword>
<dbReference type="HOGENOM" id="CLU_2378481_0_0_1"/>
<dbReference type="Proteomes" id="UP000054217">
    <property type="component" value="Unassembled WGS sequence"/>
</dbReference>
<sequence>LFQNGVIHFITESDALQSHTGCPRAPAGYSWPISNVFDAGRSSGPQASPRLPFASSANHPRKRVKIYESYPVPRLRAVPAPKSSGHPCETPCTCP</sequence>
<protein>
    <submittedName>
        <fullName evidence="1">Uncharacterized protein</fullName>
    </submittedName>
</protein>
<feature type="non-terminal residue" evidence="1">
    <location>
        <position position="95"/>
    </location>
</feature>
<reference evidence="1 2" key="1">
    <citation type="submission" date="2014-04" db="EMBL/GenBank/DDBJ databases">
        <authorList>
            <consortium name="DOE Joint Genome Institute"/>
            <person name="Kuo A."/>
            <person name="Kohler A."/>
            <person name="Costa M.D."/>
            <person name="Nagy L.G."/>
            <person name="Floudas D."/>
            <person name="Copeland A."/>
            <person name="Barry K.W."/>
            <person name="Cichocki N."/>
            <person name="Veneault-Fourrey C."/>
            <person name="LaButti K."/>
            <person name="Lindquist E.A."/>
            <person name="Lipzen A."/>
            <person name="Lundell T."/>
            <person name="Morin E."/>
            <person name="Murat C."/>
            <person name="Sun H."/>
            <person name="Tunlid A."/>
            <person name="Henrissat B."/>
            <person name="Grigoriev I.V."/>
            <person name="Hibbett D.S."/>
            <person name="Martin F."/>
            <person name="Nordberg H.P."/>
            <person name="Cantor M.N."/>
            <person name="Hua S.X."/>
        </authorList>
    </citation>
    <scope>NUCLEOTIDE SEQUENCE [LARGE SCALE GENOMIC DNA]</scope>
    <source>
        <strain evidence="1 2">Marx 270</strain>
    </source>
</reference>
<organism evidence="1 2">
    <name type="scientific">Pisolithus tinctorius Marx 270</name>
    <dbReference type="NCBI Taxonomy" id="870435"/>
    <lineage>
        <taxon>Eukaryota</taxon>
        <taxon>Fungi</taxon>
        <taxon>Dikarya</taxon>
        <taxon>Basidiomycota</taxon>
        <taxon>Agaricomycotina</taxon>
        <taxon>Agaricomycetes</taxon>
        <taxon>Agaricomycetidae</taxon>
        <taxon>Boletales</taxon>
        <taxon>Sclerodermatineae</taxon>
        <taxon>Pisolithaceae</taxon>
        <taxon>Pisolithus</taxon>
    </lineage>
</organism>
<evidence type="ECO:0000313" key="2">
    <source>
        <dbReference type="Proteomes" id="UP000054217"/>
    </source>
</evidence>
<name>A0A0C3PTU3_PISTI</name>
<feature type="non-terminal residue" evidence="1">
    <location>
        <position position="1"/>
    </location>
</feature>
<dbReference type="AlphaFoldDB" id="A0A0C3PTU3"/>
<accession>A0A0C3PTU3</accession>
<dbReference type="InParanoid" id="A0A0C3PTU3"/>
<proteinExistence type="predicted"/>